<dbReference type="InterPro" id="IPR005162">
    <property type="entry name" value="Retrotrans_gag_dom"/>
</dbReference>
<dbReference type="Pfam" id="PF03732">
    <property type="entry name" value="Retrotrans_gag"/>
    <property type="match status" value="1"/>
</dbReference>
<dbReference type="NCBIfam" id="TIGR01615">
    <property type="entry name" value="A_thal_3542"/>
    <property type="match status" value="1"/>
</dbReference>
<dbReference type="AlphaFoldDB" id="A0A5N6MCP7"/>
<dbReference type="PANTHER" id="PTHR31579">
    <property type="entry name" value="OS03G0796600 PROTEIN"/>
    <property type="match status" value="1"/>
</dbReference>
<dbReference type="PANTHER" id="PTHR31579:SF84">
    <property type="entry name" value="F21O3.6 PROTEIN"/>
    <property type="match status" value="1"/>
</dbReference>
<protein>
    <recommendedName>
        <fullName evidence="3">CCHC-type domain-containing protein</fullName>
    </recommendedName>
</protein>
<dbReference type="OrthoDB" id="548115at2759"/>
<dbReference type="InterPro" id="IPR036875">
    <property type="entry name" value="Znf_CCHC_sf"/>
</dbReference>
<sequence length="680" mass="76315">MADNNPNDETDRLAAVITQQLVQVLPTLVTQLNNSYQNSPIGSQYRPTQNNGENSKGFNFKQFNDARPKTFSGVEVKMAASTFQQGALTWWNGEKKNRGREAALSMTWTDFKALLVTQFCPKHEMKNLEDELYNLVQVGGNNRTYTNRFQELSILVPHMVTPVSRQIDKYIGGLPLLIRSMVMGSKPATLQSAIHLAADITNEFVKGGQLTRTDDVLPVVKEEKKLTEPPKKKYKTNKSFAISSTPSAYINRAPSVADSTTNFRRSYTGPHPLCNKCMYHHSFGKPCWKCTKCGRYDHLEDRCQFTGKVVNAATSTAAPRSVGPTCYECGATGHIRNRCPRLSNNNNQRQFAEKDNFLKMPIFARMKRVTDPLDDRVKDRIVGRDRPEPVYVSSGSEHSAGSGKHNDDSSSSMCLSELLDCFLPQGGGAEEDGEQCNINADDNDFPMISNDKEVDSDFESDSDRTAAIIERLISILNNQNVDRFRNVLQANVLKAMEVFQSTRSNKQILNRNVMLFLQNLGYNAAICKTKWESSGGLTSGNYEFIDVVRSDSGARYYIDGNFSGEFDIARETEHFRRTRQHLPAVYVGKSEDLKQIVKLLSDATRLSLKSKGLLIPPWRKNRFMQNKWFGPYRRTVNYTPANISPVVQPANATPATVKCRSIGFNAVSNARLLPAATRTR</sequence>
<dbReference type="GO" id="GO:0003676">
    <property type="term" value="F:nucleic acid binding"/>
    <property type="evidence" value="ECO:0007669"/>
    <property type="project" value="InterPro"/>
</dbReference>
<organism evidence="4 5">
    <name type="scientific">Mikania micrantha</name>
    <name type="common">bitter vine</name>
    <dbReference type="NCBI Taxonomy" id="192012"/>
    <lineage>
        <taxon>Eukaryota</taxon>
        <taxon>Viridiplantae</taxon>
        <taxon>Streptophyta</taxon>
        <taxon>Embryophyta</taxon>
        <taxon>Tracheophyta</taxon>
        <taxon>Spermatophyta</taxon>
        <taxon>Magnoliopsida</taxon>
        <taxon>eudicotyledons</taxon>
        <taxon>Gunneridae</taxon>
        <taxon>Pentapetalae</taxon>
        <taxon>asterids</taxon>
        <taxon>campanulids</taxon>
        <taxon>Asterales</taxon>
        <taxon>Asteraceae</taxon>
        <taxon>Asteroideae</taxon>
        <taxon>Heliantheae alliance</taxon>
        <taxon>Eupatorieae</taxon>
        <taxon>Mikania</taxon>
    </lineage>
</organism>
<evidence type="ECO:0000259" key="3">
    <source>
        <dbReference type="PROSITE" id="PS50158"/>
    </source>
</evidence>
<feature type="region of interest" description="Disordered" evidence="2">
    <location>
        <begin position="379"/>
        <end position="411"/>
    </location>
</feature>
<keyword evidence="1" id="KW-0863">Zinc-finger</keyword>
<dbReference type="SMART" id="SM00343">
    <property type="entry name" value="ZnF_C2HC"/>
    <property type="match status" value="2"/>
</dbReference>
<dbReference type="EMBL" id="SZYD01000016">
    <property type="protein sequence ID" value="KAD3338435.1"/>
    <property type="molecule type" value="Genomic_DNA"/>
</dbReference>
<keyword evidence="1" id="KW-0479">Metal-binding</keyword>
<evidence type="ECO:0000313" key="4">
    <source>
        <dbReference type="EMBL" id="KAD3338435.1"/>
    </source>
</evidence>
<evidence type="ECO:0000313" key="5">
    <source>
        <dbReference type="Proteomes" id="UP000326396"/>
    </source>
</evidence>
<reference evidence="4 5" key="1">
    <citation type="submission" date="2019-05" db="EMBL/GenBank/DDBJ databases">
        <title>Mikania micrantha, genome provides insights into the molecular mechanism of rapid growth.</title>
        <authorList>
            <person name="Liu B."/>
        </authorList>
    </citation>
    <scope>NUCLEOTIDE SEQUENCE [LARGE SCALE GENOMIC DNA]</scope>
    <source>
        <strain evidence="4">NLD-2019</strain>
        <tissue evidence="4">Leaf</tissue>
    </source>
</reference>
<dbReference type="Pfam" id="PF00098">
    <property type="entry name" value="zf-CCHC"/>
    <property type="match status" value="1"/>
</dbReference>
<feature type="compositionally biased region" description="Basic and acidic residues" evidence="2">
    <location>
        <begin position="379"/>
        <end position="388"/>
    </location>
</feature>
<evidence type="ECO:0000256" key="2">
    <source>
        <dbReference type="SAM" id="MobiDB-lite"/>
    </source>
</evidence>
<dbReference type="Pfam" id="PF04720">
    <property type="entry name" value="PDDEXK_6"/>
    <property type="match status" value="1"/>
</dbReference>
<accession>A0A5N6MCP7</accession>
<comment type="caution">
    <text evidence="4">The sequence shown here is derived from an EMBL/GenBank/DDBJ whole genome shotgun (WGS) entry which is preliminary data.</text>
</comment>
<proteinExistence type="predicted"/>
<dbReference type="PROSITE" id="PS50158">
    <property type="entry name" value="ZF_CCHC"/>
    <property type="match status" value="1"/>
</dbReference>
<evidence type="ECO:0000256" key="1">
    <source>
        <dbReference type="PROSITE-ProRule" id="PRU00047"/>
    </source>
</evidence>
<dbReference type="InterPro" id="IPR006502">
    <property type="entry name" value="PDDEXK-like"/>
</dbReference>
<keyword evidence="5" id="KW-1185">Reference proteome</keyword>
<name>A0A5N6MCP7_9ASTR</name>
<keyword evidence="1" id="KW-0862">Zinc</keyword>
<dbReference type="Gene3D" id="4.10.60.10">
    <property type="entry name" value="Zinc finger, CCHC-type"/>
    <property type="match status" value="1"/>
</dbReference>
<dbReference type="SUPFAM" id="SSF57756">
    <property type="entry name" value="Retrovirus zinc finger-like domains"/>
    <property type="match status" value="1"/>
</dbReference>
<gene>
    <name evidence="4" type="ORF">E3N88_33956</name>
</gene>
<dbReference type="Proteomes" id="UP000326396">
    <property type="component" value="Linkage Group LG6"/>
</dbReference>
<feature type="domain" description="CCHC-type" evidence="3">
    <location>
        <begin position="326"/>
        <end position="341"/>
    </location>
</feature>
<dbReference type="GO" id="GO:0008270">
    <property type="term" value="F:zinc ion binding"/>
    <property type="evidence" value="ECO:0007669"/>
    <property type="project" value="UniProtKB-KW"/>
</dbReference>
<dbReference type="InterPro" id="IPR001878">
    <property type="entry name" value="Znf_CCHC"/>
</dbReference>